<evidence type="ECO:0000256" key="1">
    <source>
        <dbReference type="SAM" id="Phobius"/>
    </source>
</evidence>
<dbReference type="PROSITE" id="PS51108">
    <property type="entry name" value="PTS_EIID"/>
    <property type="match status" value="1"/>
</dbReference>
<evidence type="ECO:0000313" key="3">
    <source>
        <dbReference type="Proteomes" id="UP000241201"/>
    </source>
</evidence>
<organism evidence="2 3">
    <name type="scientific">Faecalibacillus faecis</name>
    <dbReference type="NCBI Taxonomy" id="1982628"/>
    <lineage>
        <taxon>Bacteria</taxon>
        <taxon>Bacillati</taxon>
        <taxon>Bacillota</taxon>
        <taxon>Erysipelotrichia</taxon>
        <taxon>Erysipelotrichales</taxon>
        <taxon>Coprobacillaceae</taxon>
        <taxon>Faecalibacillus</taxon>
    </lineage>
</organism>
<comment type="caution">
    <text evidence="2">The sequence shown here is derived from an EMBL/GenBank/DDBJ whole genome shotgun (WGS) entry which is preliminary data.</text>
</comment>
<dbReference type="PANTHER" id="PTHR32502">
    <property type="entry name" value="N-ACETYLGALACTOSAMINE PERMEASE II COMPONENT-RELATED"/>
    <property type="match status" value="1"/>
</dbReference>
<proteinExistence type="predicted"/>
<keyword evidence="1" id="KW-0812">Transmembrane</keyword>
<dbReference type="EMBL" id="PYLP01000003">
    <property type="protein sequence ID" value="PST41422.1"/>
    <property type="molecule type" value="Genomic_DNA"/>
</dbReference>
<dbReference type="GO" id="GO:0005886">
    <property type="term" value="C:plasma membrane"/>
    <property type="evidence" value="ECO:0007669"/>
    <property type="project" value="TreeGrafter"/>
</dbReference>
<dbReference type="PANTHER" id="PTHR32502:SF23">
    <property type="entry name" value="TRANSPORT PROTEIN, PTS SYSTEM"/>
    <property type="match status" value="1"/>
</dbReference>
<accession>A0A2T3G1P1</accession>
<reference evidence="3" key="1">
    <citation type="submission" date="2018-03" db="EMBL/GenBank/DDBJ databases">
        <title>Lachnoclostridium SNUG30370 gen.nov., sp.nov., isolated from human faeces.</title>
        <authorList>
            <person name="Seo B."/>
            <person name="Jeon K."/>
            <person name="Ko G."/>
        </authorList>
    </citation>
    <scope>NUCLEOTIDE SEQUENCE [LARGE SCALE GENOMIC DNA]</scope>
    <source>
        <strain evidence="3">SNUG30370</strain>
    </source>
</reference>
<name>A0A2T3G1P1_9FIRM</name>
<dbReference type="InterPro" id="IPR004704">
    <property type="entry name" value="PTS_IID_man"/>
</dbReference>
<sequence length="285" mass="30833">MMMMTSKADTPINAENGGVITKKDLVRMFWRSLPMEFSWHYERQMHMGFEFMIGPALKKIYKDDPEGLKEALHRNLEFFNCTAHVSPFIGGITLAMEEINRANDDFDASSINAVKAALMGPLSGIGDSLILGTLRVLAVGIGTSLAVKGNILGPILFFLIFNVPTFILRYVCAIKGYELGANYLEKVQASGLMEKFMLAAAILGVMVIGGMTNELVVAKTALKIGSGKSATQIQSVLDGIMPGLLPLAATGIYYKLLQKKTNVILMIVGTAIFGIICAQFGILAA</sequence>
<evidence type="ECO:0000313" key="2">
    <source>
        <dbReference type="EMBL" id="PST41422.1"/>
    </source>
</evidence>
<keyword evidence="1" id="KW-0472">Membrane</keyword>
<dbReference type="InterPro" id="IPR050303">
    <property type="entry name" value="GatZ_KbaZ_carbometab"/>
</dbReference>
<dbReference type="AlphaFoldDB" id="A0A2T3G1P1"/>
<feature type="transmembrane region" description="Helical" evidence="1">
    <location>
        <begin position="151"/>
        <end position="171"/>
    </location>
</feature>
<gene>
    <name evidence="2" type="ORF">C7U55_04610</name>
</gene>
<keyword evidence="1" id="KW-1133">Transmembrane helix</keyword>
<dbReference type="Proteomes" id="UP000241201">
    <property type="component" value="Unassembled WGS sequence"/>
</dbReference>
<feature type="transmembrane region" description="Helical" evidence="1">
    <location>
        <begin position="263"/>
        <end position="284"/>
    </location>
</feature>
<protein>
    <submittedName>
        <fullName evidence="2">PTS mannose transporter subunit IID</fullName>
    </submittedName>
</protein>
<dbReference type="Pfam" id="PF03613">
    <property type="entry name" value="EIID-AGA"/>
    <property type="match status" value="1"/>
</dbReference>
<keyword evidence="3" id="KW-1185">Reference proteome</keyword>
<dbReference type="GO" id="GO:0009401">
    <property type="term" value="P:phosphoenolpyruvate-dependent sugar phosphotransferase system"/>
    <property type="evidence" value="ECO:0007669"/>
    <property type="project" value="InterPro"/>
</dbReference>
<feature type="transmembrane region" description="Helical" evidence="1">
    <location>
        <begin position="192"/>
        <end position="212"/>
    </location>
</feature>